<sequence>MGTVVKPTFNVDQMITSSEASKKFGELRKRAQQLPQYITENGSVETVVIGYKMFEQLYDRLTQLEEKEEERILLERIESLDVNPAATKSWKETRRTSKN</sequence>
<comment type="caution">
    <text evidence="2">The sequence shown here is derived from an EMBL/GenBank/DDBJ whole genome shotgun (WGS) entry which is preliminary data.</text>
</comment>
<organism evidence="2 3">
    <name type="scientific">Paenibacillus terreus</name>
    <dbReference type="NCBI Taxonomy" id="1387834"/>
    <lineage>
        <taxon>Bacteria</taxon>
        <taxon>Bacillati</taxon>
        <taxon>Bacillota</taxon>
        <taxon>Bacilli</taxon>
        <taxon>Bacillales</taxon>
        <taxon>Paenibacillaceae</taxon>
        <taxon>Paenibacillus</taxon>
    </lineage>
</organism>
<evidence type="ECO:0000256" key="1">
    <source>
        <dbReference type="ARBA" id="ARBA00009981"/>
    </source>
</evidence>
<reference evidence="2 3" key="1">
    <citation type="submission" date="2024-09" db="EMBL/GenBank/DDBJ databases">
        <authorList>
            <person name="Ruan L."/>
        </authorList>
    </citation>
    <scope>NUCLEOTIDE SEQUENCE [LARGE SCALE GENOMIC DNA]</scope>
    <source>
        <strain evidence="2 3">D33</strain>
    </source>
</reference>
<keyword evidence="3" id="KW-1185">Reference proteome</keyword>
<dbReference type="Proteomes" id="UP001580407">
    <property type="component" value="Unassembled WGS sequence"/>
</dbReference>
<dbReference type="RefSeq" id="WP_375524662.1">
    <property type="nucleotide sequence ID" value="NZ_JBHILM010000007.1"/>
</dbReference>
<dbReference type="InterPro" id="IPR036165">
    <property type="entry name" value="YefM-like_sf"/>
</dbReference>
<evidence type="ECO:0000313" key="3">
    <source>
        <dbReference type="Proteomes" id="UP001580407"/>
    </source>
</evidence>
<protein>
    <recommendedName>
        <fullName evidence="4">Antitoxin</fullName>
    </recommendedName>
</protein>
<accession>A0ABV5B5A7</accession>
<proteinExistence type="inferred from homology"/>
<gene>
    <name evidence="2" type="ORF">ACE3NQ_08095</name>
</gene>
<dbReference type="Gene3D" id="3.40.1620.10">
    <property type="entry name" value="YefM-like domain"/>
    <property type="match status" value="1"/>
</dbReference>
<name>A0ABV5B5A7_9BACL</name>
<dbReference type="EMBL" id="JBHILM010000007">
    <property type="protein sequence ID" value="MFB5680866.1"/>
    <property type="molecule type" value="Genomic_DNA"/>
</dbReference>
<evidence type="ECO:0008006" key="4">
    <source>
        <dbReference type="Google" id="ProtNLM"/>
    </source>
</evidence>
<dbReference type="SUPFAM" id="SSF143120">
    <property type="entry name" value="YefM-like"/>
    <property type="match status" value="1"/>
</dbReference>
<comment type="similarity">
    <text evidence="1">Belongs to the phD/YefM antitoxin family.</text>
</comment>
<evidence type="ECO:0000313" key="2">
    <source>
        <dbReference type="EMBL" id="MFB5680866.1"/>
    </source>
</evidence>